<evidence type="ECO:0000313" key="1">
    <source>
        <dbReference type="EMBL" id="KAI3799786.1"/>
    </source>
</evidence>
<accession>A0ACB9HWV7</accession>
<protein>
    <submittedName>
        <fullName evidence="1">Uncharacterized protein</fullName>
    </submittedName>
</protein>
<keyword evidence="2" id="KW-1185">Reference proteome</keyword>
<name>A0ACB9HWV7_9ASTR</name>
<gene>
    <name evidence="1" type="ORF">L1987_35089</name>
</gene>
<dbReference type="Proteomes" id="UP001056120">
    <property type="component" value="Linkage Group LG11"/>
</dbReference>
<comment type="caution">
    <text evidence="1">The sequence shown here is derived from an EMBL/GenBank/DDBJ whole genome shotgun (WGS) entry which is preliminary data.</text>
</comment>
<dbReference type="EMBL" id="CM042028">
    <property type="protein sequence ID" value="KAI3799786.1"/>
    <property type="molecule type" value="Genomic_DNA"/>
</dbReference>
<reference evidence="1 2" key="2">
    <citation type="journal article" date="2022" name="Mol. Ecol. Resour.">
        <title>The genomes of chicory, endive, great burdock and yacon provide insights into Asteraceae paleo-polyploidization history and plant inulin production.</title>
        <authorList>
            <person name="Fan W."/>
            <person name="Wang S."/>
            <person name="Wang H."/>
            <person name="Wang A."/>
            <person name="Jiang F."/>
            <person name="Liu H."/>
            <person name="Zhao H."/>
            <person name="Xu D."/>
            <person name="Zhang Y."/>
        </authorList>
    </citation>
    <scope>NUCLEOTIDE SEQUENCE [LARGE SCALE GENOMIC DNA]</scope>
    <source>
        <strain evidence="2">cv. Yunnan</strain>
        <tissue evidence="1">Leaves</tissue>
    </source>
</reference>
<reference evidence="2" key="1">
    <citation type="journal article" date="2022" name="Mol. Ecol. Resour.">
        <title>The genomes of chicory, endive, great burdock and yacon provide insights into Asteraceae palaeo-polyploidization history and plant inulin production.</title>
        <authorList>
            <person name="Fan W."/>
            <person name="Wang S."/>
            <person name="Wang H."/>
            <person name="Wang A."/>
            <person name="Jiang F."/>
            <person name="Liu H."/>
            <person name="Zhao H."/>
            <person name="Xu D."/>
            <person name="Zhang Y."/>
        </authorList>
    </citation>
    <scope>NUCLEOTIDE SEQUENCE [LARGE SCALE GENOMIC DNA]</scope>
    <source>
        <strain evidence="2">cv. Yunnan</strain>
    </source>
</reference>
<evidence type="ECO:0000313" key="2">
    <source>
        <dbReference type="Proteomes" id="UP001056120"/>
    </source>
</evidence>
<sequence length="210" mass="22962">MPLWSSSVMLSALVGMFNNFIILQALTMDRHLGGSKFKIPASSFLSLDTLATSISIFILDRLIFPMWQKLTGWSLTPVQQIGLGHVLNALGLVTSALVEVRRLHAARDHHLIGLSMGAPTIVPISALCTSTAMISLLVAVGFYLSTAITGLIRNSTSWLKDDLNDGRLDIVYWVLAAIGVVNFGYFLVCAKMFKHKLNKQDQNLDNVSSS</sequence>
<proteinExistence type="predicted"/>
<organism evidence="1 2">
    <name type="scientific">Smallanthus sonchifolius</name>
    <dbReference type="NCBI Taxonomy" id="185202"/>
    <lineage>
        <taxon>Eukaryota</taxon>
        <taxon>Viridiplantae</taxon>
        <taxon>Streptophyta</taxon>
        <taxon>Embryophyta</taxon>
        <taxon>Tracheophyta</taxon>
        <taxon>Spermatophyta</taxon>
        <taxon>Magnoliopsida</taxon>
        <taxon>eudicotyledons</taxon>
        <taxon>Gunneridae</taxon>
        <taxon>Pentapetalae</taxon>
        <taxon>asterids</taxon>
        <taxon>campanulids</taxon>
        <taxon>Asterales</taxon>
        <taxon>Asteraceae</taxon>
        <taxon>Asteroideae</taxon>
        <taxon>Heliantheae alliance</taxon>
        <taxon>Millerieae</taxon>
        <taxon>Smallanthus</taxon>
    </lineage>
</organism>